<dbReference type="EMBL" id="QEAM01000122">
    <property type="protein sequence ID" value="TPX45927.1"/>
    <property type="molecule type" value="Genomic_DNA"/>
</dbReference>
<feature type="region of interest" description="Disordered" evidence="1">
    <location>
        <begin position="144"/>
        <end position="217"/>
    </location>
</feature>
<dbReference type="VEuPathDB" id="FungiDB:SeMB42_g06311"/>
<evidence type="ECO:0000256" key="1">
    <source>
        <dbReference type="SAM" id="MobiDB-lite"/>
    </source>
</evidence>
<proteinExistence type="predicted"/>
<feature type="compositionally biased region" description="Polar residues" evidence="1">
    <location>
        <begin position="196"/>
        <end position="208"/>
    </location>
</feature>
<dbReference type="Proteomes" id="UP000320475">
    <property type="component" value="Unassembled WGS sequence"/>
</dbReference>
<organism evidence="2 3">
    <name type="scientific">Synchytrium endobioticum</name>
    <dbReference type="NCBI Taxonomy" id="286115"/>
    <lineage>
        <taxon>Eukaryota</taxon>
        <taxon>Fungi</taxon>
        <taxon>Fungi incertae sedis</taxon>
        <taxon>Chytridiomycota</taxon>
        <taxon>Chytridiomycota incertae sedis</taxon>
        <taxon>Chytridiomycetes</taxon>
        <taxon>Synchytriales</taxon>
        <taxon>Synchytriaceae</taxon>
        <taxon>Synchytrium</taxon>
    </lineage>
</organism>
<reference evidence="2 3" key="1">
    <citation type="journal article" date="2019" name="Sci. Rep.">
        <title>Comparative genomics of chytrid fungi reveal insights into the obligate biotrophic and pathogenic lifestyle of Synchytrium endobioticum.</title>
        <authorList>
            <person name="van de Vossenberg B.T.L.H."/>
            <person name="Warris S."/>
            <person name="Nguyen H.D.T."/>
            <person name="van Gent-Pelzer M.P.E."/>
            <person name="Joly D.L."/>
            <person name="van de Geest H.C."/>
            <person name="Bonants P.J.M."/>
            <person name="Smith D.S."/>
            <person name="Levesque C.A."/>
            <person name="van der Lee T.A.J."/>
        </authorList>
    </citation>
    <scope>NUCLEOTIDE SEQUENCE [LARGE SCALE GENOMIC DNA]</scope>
    <source>
        <strain evidence="2 3">LEV6574</strain>
    </source>
</reference>
<dbReference type="AlphaFoldDB" id="A0A507D3N0"/>
<gene>
    <name evidence="2" type="ORF">SeLEV6574_g03553</name>
</gene>
<accession>A0A507D3N0</accession>
<comment type="caution">
    <text evidence="2">The sequence shown here is derived from an EMBL/GenBank/DDBJ whole genome shotgun (WGS) entry which is preliminary data.</text>
</comment>
<sequence>MVTVTILGLAKLTTGQCPKLSVATKPNLKRSAMTDDENNEIKPKNTVKSVTPITEKIKGKHIPQSIMLVTARAKNGNDETDLDGKKLQLRYNDRFINLTLRKRKSKEKLKIIFSHPKLNLKNTPPPSAGNMAATESERMREEETVVNDAGPTTEKNVPEVNPGDSTDDGVEGLPKPTTPLRRCLRMKKGKPVDSNALEQGGTQTSCRPRNSRPLATD</sequence>
<protein>
    <submittedName>
        <fullName evidence="2">Uncharacterized protein</fullName>
    </submittedName>
</protein>
<evidence type="ECO:0000313" key="2">
    <source>
        <dbReference type="EMBL" id="TPX45927.1"/>
    </source>
</evidence>
<evidence type="ECO:0000313" key="3">
    <source>
        <dbReference type="Proteomes" id="UP000320475"/>
    </source>
</evidence>
<name>A0A507D3N0_9FUNG</name>